<evidence type="ECO:0000313" key="4">
    <source>
        <dbReference type="EMBL" id="TCL65893.1"/>
    </source>
</evidence>
<dbReference type="Pfam" id="PF01156">
    <property type="entry name" value="IU_nuc_hydro"/>
    <property type="match status" value="1"/>
</dbReference>
<name>A0A4R1RIG8_HYDET</name>
<dbReference type="InterPro" id="IPR001910">
    <property type="entry name" value="Inosine/uridine_hydrolase_dom"/>
</dbReference>
<evidence type="ECO:0000256" key="1">
    <source>
        <dbReference type="ARBA" id="ARBA00022801"/>
    </source>
</evidence>
<dbReference type="Gene3D" id="3.90.245.10">
    <property type="entry name" value="Ribonucleoside hydrolase-like"/>
    <property type="match status" value="1"/>
</dbReference>
<evidence type="ECO:0000313" key="5">
    <source>
        <dbReference type="Proteomes" id="UP000295008"/>
    </source>
</evidence>
<dbReference type="GO" id="GO:0005829">
    <property type="term" value="C:cytosol"/>
    <property type="evidence" value="ECO:0007669"/>
    <property type="project" value="TreeGrafter"/>
</dbReference>
<sequence length="311" mass="33435">MMKIPVIIDCDPGVDDALAILLALASDKLEVRAITTVAGNQTIAKTTANALRIVDFLGAGTKVAAGAAKPLQRELKTAEWVHGASGLGKADLPPARRLAADPLNAVDLIWESVRQSQEKIQLIALGPLTNLAILLSAHPGVREKLAGITLMGGSCFLGNTTPAAEFNIHCDPEAAKIVFESGLPITMIGLDATRQAVVYESEIAEIVAIPSRVGKFVGDLFRSTLEVCRFFGAEGAVMHDLLAVAQVINPQLVKTQAYRVEIETSGEFTTGKTVVDRYHVWNREPNARVGLEVNRPAFLEMIKEMMVQYGI</sequence>
<organism evidence="4 5">
    <name type="scientific">Hydrogenispora ethanolica</name>
    <dbReference type="NCBI Taxonomy" id="1082276"/>
    <lineage>
        <taxon>Bacteria</taxon>
        <taxon>Bacillati</taxon>
        <taxon>Bacillota</taxon>
        <taxon>Hydrogenispora</taxon>
    </lineage>
</organism>
<keyword evidence="2" id="KW-0326">Glycosidase</keyword>
<accession>A0A4R1RIG8</accession>
<dbReference type="PANTHER" id="PTHR12304:SF4">
    <property type="entry name" value="URIDINE NUCLEOSIDASE"/>
    <property type="match status" value="1"/>
</dbReference>
<dbReference type="CDD" id="cd02651">
    <property type="entry name" value="nuc_hydro_IU_UC_XIUA"/>
    <property type="match status" value="1"/>
</dbReference>
<dbReference type="AlphaFoldDB" id="A0A4R1RIG8"/>
<reference evidence="4 5" key="1">
    <citation type="submission" date="2019-03" db="EMBL/GenBank/DDBJ databases">
        <title>Genomic Encyclopedia of Type Strains, Phase IV (KMG-IV): sequencing the most valuable type-strain genomes for metagenomic binning, comparative biology and taxonomic classification.</title>
        <authorList>
            <person name="Goeker M."/>
        </authorList>
    </citation>
    <scope>NUCLEOTIDE SEQUENCE [LARGE SCALE GENOMIC DNA]</scope>
    <source>
        <strain evidence="4 5">LX-B</strain>
    </source>
</reference>
<dbReference type="EMBL" id="SLUN01000016">
    <property type="protein sequence ID" value="TCL65893.1"/>
    <property type="molecule type" value="Genomic_DNA"/>
</dbReference>
<dbReference type="SUPFAM" id="SSF53590">
    <property type="entry name" value="Nucleoside hydrolase"/>
    <property type="match status" value="1"/>
</dbReference>
<dbReference type="Proteomes" id="UP000295008">
    <property type="component" value="Unassembled WGS sequence"/>
</dbReference>
<protein>
    <submittedName>
        <fullName evidence="4">Pyrimidine-specific ribonucleoside hydrolase</fullName>
    </submittedName>
</protein>
<proteinExistence type="predicted"/>
<gene>
    <name evidence="4" type="ORF">EDC14_101623</name>
</gene>
<keyword evidence="5" id="KW-1185">Reference proteome</keyword>
<dbReference type="GO" id="GO:0006152">
    <property type="term" value="P:purine nucleoside catabolic process"/>
    <property type="evidence" value="ECO:0007669"/>
    <property type="project" value="TreeGrafter"/>
</dbReference>
<dbReference type="GO" id="GO:0008477">
    <property type="term" value="F:purine nucleosidase activity"/>
    <property type="evidence" value="ECO:0007669"/>
    <property type="project" value="TreeGrafter"/>
</dbReference>
<dbReference type="InterPro" id="IPR036452">
    <property type="entry name" value="Ribo_hydro-like"/>
</dbReference>
<evidence type="ECO:0000259" key="3">
    <source>
        <dbReference type="Pfam" id="PF01156"/>
    </source>
</evidence>
<dbReference type="InterPro" id="IPR023186">
    <property type="entry name" value="IUNH"/>
</dbReference>
<evidence type="ECO:0000256" key="2">
    <source>
        <dbReference type="ARBA" id="ARBA00023295"/>
    </source>
</evidence>
<keyword evidence="1 4" id="KW-0378">Hydrolase</keyword>
<comment type="caution">
    <text evidence="4">The sequence shown here is derived from an EMBL/GenBank/DDBJ whole genome shotgun (WGS) entry which is preliminary data.</text>
</comment>
<dbReference type="PANTHER" id="PTHR12304">
    <property type="entry name" value="INOSINE-URIDINE PREFERRING NUCLEOSIDE HYDROLASE"/>
    <property type="match status" value="1"/>
</dbReference>
<feature type="domain" description="Inosine/uridine-preferring nucleoside hydrolase" evidence="3">
    <location>
        <begin position="6"/>
        <end position="300"/>
    </location>
</feature>